<dbReference type="AlphaFoldDB" id="A0A3D8GZZ6"/>
<reference evidence="2 3" key="1">
    <citation type="submission" date="2018-08" db="EMBL/GenBank/DDBJ databases">
        <title>Genome sequence of Marinobacter flavimaris KCTC 12185.</title>
        <authorList>
            <person name="Chun J."/>
            <person name="Kim B.-Y."/>
            <person name="Choi S.-B."/>
            <person name="Kwak M.-J."/>
        </authorList>
    </citation>
    <scope>NUCLEOTIDE SEQUENCE [LARGE SCALE GENOMIC DNA]</scope>
    <source>
        <strain evidence="2 3">KCTC 12185</strain>
    </source>
</reference>
<accession>A0A3D8GZZ6</accession>
<keyword evidence="3" id="KW-1185">Reference proteome</keyword>
<evidence type="ECO:0000313" key="3">
    <source>
        <dbReference type="Proteomes" id="UP000256431"/>
    </source>
</evidence>
<feature type="transmembrane region" description="Helical" evidence="1">
    <location>
        <begin position="6"/>
        <end position="24"/>
    </location>
</feature>
<keyword evidence="1" id="KW-0812">Transmembrane</keyword>
<sequence>MDAKDWFYAIGIVATAFIGVWNAINHLKTTKKTKKTAFINTVTSERVKWLDKLRNNISSFAGLTHTWTRELHDTPESEKCLLQEIDKLRYLIRLQLNPKEEDGKPNVDMRIESLIAQIPDLTNSFQQDELNTALNQLVVESQELLKDEWEKVKQESKKGDLQDV</sequence>
<comment type="caution">
    <text evidence="2">The sequence shown here is derived from an EMBL/GenBank/DDBJ whole genome shotgun (WGS) entry which is preliminary data.</text>
</comment>
<dbReference type="RefSeq" id="WP_104271073.1">
    <property type="nucleotide sequence ID" value="NZ_PSSW01000007.1"/>
</dbReference>
<dbReference type="Proteomes" id="UP000256431">
    <property type="component" value="Unassembled WGS sequence"/>
</dbReference>
<keyword evidence="1" id="KW-0472">Membrane</keyword>
<name>A0A3D8GZZ6_9GAMM</name>
<gene>
    <name evidence="2" type="ORF">DXI23_14495</name>
</gene>
<evidence type="ECO:0000313" key="2">
    <source>
        <dbReference type="EMBL" id="RDU39993.1"/>
    </source>
</evidence>
<proteinExistence type="predicted"/>
<dbReference type="EMBL" id="QRDH01000007">
    <property type="protein sequence ID" value="RDU39993.1"/>
    <property type="molecule type" value="Genomic_DNA"/>
</dbReference>
<protein>
    <submittedName>
        <fullName evidence="2">Uncharacterized protein</fullName>
    </submittedName>
</protein>
<evidence type="ECO:0000256" key="1">
    <source>
        <dbReference type="SAM" id="Phobius"/>
    </source>
</evidence>
<keyword evidence="1" id="KW-1133">Transmembrane helix</keyword>
<organism evidence="2 3">
    <name type="scientific">Marinobacter flavimaris</name>
    <dbReference type="NCBI Taxonomy" id="262076"/>
    <lineage>
        <taxon>Bacteria</taxon>
        <taxon>Pseudomonadati</taxon>
        <taxon>Pseudomonadota</taxon>
        <taxon>Gammaproteobacteria</taxon>
        <taxon>Pseudomonadales</taxon>
        <taxon>Marinobacteraceae</taxon>
        <taxon>Marinobacter</taxon>
    </lineage>
</organism>